<sequence>MIRIKNFTVPITTKYTELQPHLSKIMEFKPFLKWQANIASQDLSQIKINQIIVQDVDYFGSRIGFVKFKVDMTWLDGTPLPGIVFCRGDAVAILVILQSADLKKVVMVQQPRLPIGSMGFSELPAGMLDDSNSFVGTAAQELKEETGLVIEHDELVHLNTLAPSPGGCDEYLGLYYVEKEMETSEILELEGKVCGLREHGERISLKLVDFEELYSSKSLPVLAAVALYKKHKNIM</sequence>
<comment type="caution">
    <text evidence="4">The sequence shown here is derived from an EMBL/GenBank/DDBJ whole genome shotgun (WGS) entry which is preliminary data.</text>
</comment>
<dbReference type="PROSITE" id="PS51462">
    <property type="entry name" value="NUDIX"/>
    <property type="match status" value="1"/>
</dbReference>
<name>A0AAD5UHK6_9FUNG</name>
<dbReference type="PANTHER" id="PTHR11839:SF18">
    <property type="entry name" value="NUDIX HYDROLASE DOMAIN-CONTAINING PROTEIN"/>
    <property type="match status" value="1"/>
</dbReference>
<dbReference type="PANTHER" id="PTHR11839">
    <property type="entry name" value="UDP/ADP-SUGAR PYROPHOSPHATASE"/>
    <property type="match status" value="1"/>
</dbReference>
<dbReference type="Proteomes" id="UP001210925">
    <property type="component" value="Unassembled WGS sequence"/>
</dbReference>
<feature type="domain" description="Nudix hydrolase" evidence="3">
    <location>
        <begin position="86"/>
        <end position="233"/>
    </location>
</feature>
<dbReference type="GO" id="GO:0006753">
    <property type="term" value="P:nucleoside phosphate metabolic process"/>
    <property type="evidence" value="ECO:0007669"/>
    <property type="project" value="TreeGrafter"/>
</dbReference>
<evidence type="ECO:0000256" key="2">
    <source>
        <dbReference type="ARBA" id="ARBA00022801"/>
    </source>
</evidence>
<protein>
    <recommendedName>
        <fullName evidence="3">Nudix hydrolase domain-containing protein</fullName>
    </recommendedName>
</protein>
<dbReference type="Gene3D" id="3.90.79.10">
    <property type="entry name" value="Nucleoside Triphosphate Pyrophosphohydrolase"/>
    <property type="match status" value="1"/>
</dbReference>
<dbReference type="InterPro" id="IPR000086">
    <property type="entry name" value="NUDIX_hydrolase_dom"/>
</dbReference>
<dbReference type="AlphaFoldDB" id="A0AAD5UHK6"/>
<evidence type="ECO:0000313" key="5">
    <source>
        <dbReference type="Proteomes" id="UP001210925"/>
    </source>
</evidence>
<gene>
    <name evidence="4" type="ORF">HK103_004212</name>
</gene>
<dbReference type="CDD" id="cd03424">
    <property type="entry name" value="NUDIX_ADPRase_Nudt5_UGPPase_Nudt14"/>
    <property type="match status" value="1"/>
</dbReference>
<dbReference type="GO" id="GO:0080042">
    <property type="term" value="F:ADP-glucose pyrophosphohydrolase activity"/>
    <property type="evidence" value="ECO:0007669"/>
    <property type="project" value="TreeGrafter"/>
</dbReference>
<dbReference type="GO" id="GO:0080041">
    <property type="term" value="F:ADP-ribose pyrophosphohydrolase activity"/>
    <property type="evidence" value="ECO:0007669"/>
    <property type="project" value="TreeGrafter"/>
</dbReference>
<dbReference type="GO" id="GO:0019693">
    <property type="term" value="P:ribose phosphate metabolic process"/>
    <property type="evidence" value="ECO:0007669"/>
    <property type="project" value="TreeGrafter"/>
</dbReference>
<dbReference type="SUPFAM" id="SSF55811">
    <property type="entry name" value="Nudix"/>
    <property type="match status" value="1"/>
</dbReference>
<keyword evidence="2" id="KW-0378">Hydrolase</keyword>
<dbReference type="InterPro" id="IPR015797">
    <property type="entry name" value="NUDIX_hydrolase-like_dom_sf"/>
</dbReference>
<evidence type="ECO:0000256" key="1">
    <source>
        <dbReference type="ARBA" id="ARBA00001946"/>
    </source>
</evidence>
<proteinExistence type="predicted"/>
<evidence type="ECO:0000313" key="4">
    <source>
        <dbReference type="EMBL" id="KAJ3257921.1"/>
    </source>
</evidence>
<accession>A0AAD5UHK6</accession>
<dbReference type="Pfam" id="PF00293">
    <property type="entry name" value="NUDIX"/>
    <property type="match status" value="1"/>
</dbReference>
<organism evidence="4 5">
    <name type="scientific">Boothiomyces macroporosus</name>
    <dbReference type="NCBI Taxonomy" id="261099"/>
    <lineage>
        <taxon>Eukaryota</taxon>
        <taxon>Fungi</taxon>
        <taxon>Fungi incertae sedis</taxon>
        <taxon>Chytridiomycota</taxon>
        <taxon>Chytridiomycota incertae sedis</taxon>
        <taxon>Chytridiomycetes</taxon>
        <taxon>Rhizophydiales</taxon>
        <taxon>Terramycetaceae</taxon>
        <taxon>Boothiomyces</taxon>
    </lineage>
</organism>
<keyword evidence="5" id="KW-1185">Reference proteome</keyword>
<evidence type="ECO:0000259" key="3">
    <source>
        <dbReference type="PROSITE" id="PS51462"/>
    </source>
</evidence>
<reference evidence="4" key="1">
    <citation type="submission" date="2020-05" db="EMBL/GenBank/DDBJ databases">
        <title>Phylogenomic resolution of chytrid fungi.</title>
        <authorList>
            <person name="Stajich J.E."/>
            <person name="Amses K."/>
            <person name="Simmons R."/>
            <person name="Seto K."/>
            <person name="Myers J."/>
            <person name="Bonds A."/>
            <person name="Quandt C.A."/>
            <person name="Barry K."/>
            <person name="Liu P."/>
            <person name="Grigoriev I."/>
            <person name="Longcore J.E."/>
            <person name="James T.Y."/>
        </authorList>
    </citation>
    <scope>NUCLEOTIDE SEQUENCE</scope>
    <source>
        <strain evidence="4">PLAUS21</strain>
    </source>
</reference>
<dbReference type="EMBL" id="JADGKB010000033">
    <property type="protein sequence ID" value="KAJ3257921.1"/>
    <property type="molecule type" value="Genomic_DNA"/>
</dbReference>
<comment type="cofactor">
    <cofactor evidence="1">
        <name>Mg(2+)</name>
        <dbReference type="ChEBI" id="CHEBI:18420"/>
    </cofactor>
</comment>